<organism evidence="13 14">
    <name type="scientific">Thalassotalea loyana</name>
    <dbReference type="NCBI Taxonomy" id="280483"/>
    <lineage>
        <taxon>Bacteria</taxon>
        <taxon>Pseudomonadati</taxon>
        <taxon>Pseudomonadota</taxon>
        <taxon>Gammaproteobacteria</taxon>
        <taxon>Alteromonadales</taxon>
        <taxon>Colwelliaceae</taxon>
        <taxon>Thalassotalea</taxon>
    </lineage>
</organism>
<dbReference type="EMBL" id="BSSV01000004">
    <property type="protein sequence ID" value="GLX85797.1"/>
    <property type="molecule type" value="Genomic_DNA"/>
</dbReference>
<evidence type="ECO:0000256" key="9">
    <source>
        <dbReference type="RuleBase" id="RU003357"/>
    </source>
</evidence>
<dbReference type="Pfam" id="PF07715">
    <property type="entry name" value="Plug"/>
    <property type="match status" value="1"/>
</dbReference>
<dbReference type="PANTHER" id="PTHR40980:SF3">
    <property type="entry name" value="TONB-DEPENDENT RECEPTOR-LIKE BETA-BARREL DOMAIN-CONTAINING PROTEIN"/>
    <property type="match status" value="1"/>
</dbReference>
<evidence type="ECO:0000256" key="2">
    <source>
        <dbReference type="ARBA" id="ARBA00022448"/>
    </source>
</evidence>
<evidence type="ECO:0000313" key="14">
    <source>
        <dbReference type="Proteomes" id="UP001157134"/>
    </source>
</evidence>
<dbReference type="InterPro" id="IPR039426">
    <property type="entry name" value="TonB-dep_rcpt-like"/>
</dbReference>
<comment type="caution">
    <text evidence="13">The sequence shown here is derived from an EMBL/GenBank/DDBJ whole genome shotgun (WGS) entry which is preliminary data.</text>
</comment>
<gene>
    <name evidence="13" type="ORF">tloyanaT_20490</name>
</gene>
<feature type="chain" id="PRO_5046495940" description="TonB-dependent receptor" evidence="10">
    <location>
        <begin position="31"/>
        <end position="898"/>
    </location>
</feature>
<dbReference type="Pfam" id="PF00593">
    <property type="entry name" value="TonB_dep_Rec_b-barrel"/>
    <property type="match status" value="1"/>
</dbReference>
<name>A0ABQ6HCG6_9GAMM</name>
<dbReference type="InterPro" id="IPR036942">
    <property type="entry name" value="Beta-barrel_TonB_sf"/>
</dbReference>
<evidence type="ECO:0000256" key="1">
    <source>
        <dbReference type="ARBA" id="ARBA00004571"/>
    </source>
</evidence>
<proteinExistence type="inferred from homology"/>
<keyword evidence="2 8" id="KW-0813">Transport</keyword>
<evidence type="ECO:0000256" key="8">
    <source>
        <dbReference type="PROSITE-ProRule" id="PRU01360"/>
    </source>
</evidence>
<keyword evidence="3 8" id="KW-1134">Transmembrane beta strand</keyword>
<feature type="domain" description="TonB-dependent receptor plug" evidence="12">
    <location>
        <begin position="62"/>
        <end position="163"/>
    </location>
</feature>
<evidence type="ECO:0000256" key="4">
    <source>
        <dbReference type="ARBA" id="ARBA00022692"/>
    </source>
</evidence>
<evidence type="ECO:0000256" key="7">
    <source>
        <dbReference type="ARBA" id="ARBA00023237"/>
    </source>
</evidence>
<dbReference type="Gene3D" id="2.40.170.20">
    <property type="entry name" value="TonB-dependent receptor, beta-barrel domain"/>
    <property type="match status" value="1"/>
</dbReference>
<evidence type="ECO:0000259" key="12">
    <source>
        <dbReference type="Pfam" id="PF07715"/>
    </source>
</evidence>
<evidence type="ECO:0000259" key="11">
    <source>
        <dbReference type="Pfam" id="PF00593"/>
    </source>
</evidence>
<dbReference type="PROSITE" id="PS52016">
    <property type="entry name" value="TONB_DEPENDENT_REC_3"/>
    <property type="match status" value="1"/>
</dbReference>
<dbReference type="NCBIfam" id="TIGR01782">
    <property type="entry name" value="TonB-Xanth-Caul"/>
    <property type="match status" value="1"/>
</dbReference>
<evidence type="ECO:0000256" key="10">
    <source>
        <dbReference type="SAM" id="SignalP"/>
    </source>
</evidence>
<dbReference type="PANTHER" id="PTHR40980">
    <property type="entry name" value="PLUG DOMAIN-CONTAINING PROTEIN"/>
    <property type="match status" value="1"/>
</dbReference>
<keyword evidence="4 8" id="KW-0812">Transmembrane</keyword>
<feature type="domain" description="TonB-dependent receptor-like beta-barrel" evidence="11">
    <location>
        <begin position="384"/>
        <end position="864"/>
    </location>
</feature>
<dbReference type="InterPro" id="IPR012910">
    <property type="entry name" value="Plug_dom"/>
</dbReference>
<evidence type="ECO:0008006" key="15">
    <source>
        <dbReference type="Google" id="ProtNLM"/>
    </source>
</evidence>
<dbReference type="InterPro" id="IPR000531">
    <property type="entry name" value="Beta-barrel_TonB"/>
</dbReference>
<evidence type="ECO:0000256" key="6">
    <source>
        <dbReference type="ARBA" id="ARBA00023136"/>
    </source>
</evidence>
<evidence type="ECO:0000256" key="3">
    <source>
        <dbReference type="ARBA" id="ARBA00022452"/>
    </source>
</evidence>
<keyword evidence="7 8" id="KW-0998">Cell outer membrane</keyword>
<accession>A0ABQ6HCG6</accession>
<feature type="signal peptide" evidence="10">
    <location>
        <begin position="1"/>
        <end position="30"/>
    </location>
</feature>
<dbReference type="InterPro" id="IPR010104">
    <property type="entry name" value="TonB_rcpt_bac"/>
</dbReference>
<keyword evidence="14" id="KW-1185">Reference proteome</keyword>
<dbReference type="InterPro" id="IPR037066">
    <property type="entry name" value="Plug_dom_sf"/>
</dbReference>
<reference evidence="13 14" key="1">
    <citation type="submission" date="2023-03" db="EMBL/GenBank/DDBJ databases">
        <title>Thalassotalea loyana LMG 22536T draft genome sequence.</title>
        <authorList>
            <person name="Sawabe T."/>
        </authorList>
    </citation>
    <scope>NUCLEOTIDE SEQUENCE [LARGE SCALE GENOMIC DNA]</scope>
    <source>
        <strain evidence="13 14">LMG 22536</strain>
    </source>
</reference>
<dbReference type="Proteomes" id="UP001157134">
    <property type="component" value="Unassembled WGS sequence"/>
</dbReference>
<keyword evidence="10" id="KW-0732">Signal</keyword>
<keyword evidence="6 8" id="KW-0472">Membrane</keyword>
<comment type="similarity">
    <text evidence="8 9">Belongs to the TonB-dependent receptor family.</text>
</comment>
<dbReference type="RefSeq" id="WP_284298249.1">
    <property type="nucleotide sequence ID" value="NZ_BSSV01000004.1"/>
</dbReference>
<keyword evidence="5 9" id="KW-0798">TonB box</keyword>
<sequence length="898" mass="99604">MRTNLMSSMGKKSTIALAVVSALTGFNAVADEANTAKEKETEVIEVRGIRDSLKQAMFDKKESVSVYDGIAAEDLGKFPDQNVAESLQRITGVSIDRSSGEGRYVSVRGFGPAFNTVLVNGRQMATENQGREFSFDTLPAEMITGAEVYKSPTASMQEGALGATINVNTARPFMFDGFKAAASVKGTYDDTSEATSPQISGLVSDIFMDGKLGALLSLSHQERESTENIVESRYYRTGVNFTTPNGKEFTNANVPQNFDLIVDEQERERQSATAVIQYAPNEDLILTFDGLYTKLEVKSDANSLGHWFSDGNFLDAEVDDNNTVVYIENSASGATDFIHRTYDRNVDITAFGFNADWQINSDLSATFDFSTSTAEENSGGDIFFNVIGYNNAYTWDNRDGGDYPTISIEGGTEAALDAARGRAHYNDRSGWDIKDEITELRADFVWETGQDTFTQMKFGAYYQDRKKDNERKFVSDCSFYCGYGVDVPDNLLVPFTADGFYSGLPNTWLTYDQAAYDAFRAEYMAAQDPDTAAAYAALGYDDPQRALDSFIVEEELLSAYVEFIFEGEIGDMAWLADVGIRYTQTDAVLSGFTAELVDLTPIPNDPSDLNEVYANDGEVTQVDADNDYTNLLPSFNLRLNLTEDMVLRFAYSETLTRPTLTDLNPALTITSSRPNNNSATGGNPELKPFYSKNWDLSYEWYYSDASNFTAAVFSKEVDDFITSTVETEQFNLISGAFDFDVRRPRNGEEATVNGLELAWTHALENGFGFQVNATWVDSEASLAGDSTDTFALEGLGDSRNFIAFYDKDGIQARIAYNFRDDFMQNVIGPYGGTEPMFTEAYGQWDISASYDIDENFTVFLEGVNVTGEEIRRHGRYTNQFIRYEGVGARYSVGVRANF</sequence>
<dbReference type="CDD" id="cd01347">
    <property type="entry name" value="ligand_gated_channel"/>
    <property type="match status" value="1"/>
</dbReference>
<protein>
    <recommendedName>
        <fullName evidence="15">TonB-dependent receptor</fullName>
    </recommendedName>
</protein>
<evidence type="ECO:0000256" key="5">
    <source>
        <dbReference type="ARBA" id="ARBA00023077"/>
    </source>
</evidence>
<dbReference type="SUPFAM" id="SSF56935">
    <property type="entry name" value="Porins"/>
    <property type="match status" value="1"/>
</dbReference>
<dbReference type="Gene3D" id="2.170.130.10">
    <property type="entry name" value="TonB-dependent receptor, plug domain"/>
    <property type="match status" value="1"/>
</dbReference>
<comment type="subcellular location">
    <subcellularLocation>
        <location evidence="1 8">Cell outer membrane</location>
        <topology evidence="1 8">Multi-pass membrane protein</topology>
    </subcellularLocation>
</comment>
<evidence type="ECO:0000313" key="13">
    <source>
        <dbReference type="EMBL" id="GLX85797.1"/>
    </source>
</evidence>